<comment type="subcellular location">
    <subcellularLocation>
        <location evidence="1">Secreted</location>
    </subcellularLocation>
</comment>
<dbReference type="InterPro" id="IPR057726">
    <property type="entry name" value="Tsg_C"/>
</dbReference>
<dbReference type="InterPro" id="IPR006761">
    <property type="entry name" value="Tsg"/>
</dbReference>
<feature type="signal peptide" evidence="7">
    <location>
        <begin position="1"/>
        <end position="28"/>
    </location>
</feature>
<feature type="chain" id="PRO_5026302191" evidence="7">
    <location>
        <begin position="29"/>
        <end position="246"/>
    </location>
</feature>
<keyword evidence="6" id="KW-0325">Glycoprotein</keyword>
<keyword evidence="3" id="KW-0217">Developmental protein</keyword>
<evidence type="ECO:0000256" key="2">
    <source>
        <dbReference type="ARBA" id="ARBA00010047"/>
    </source>
</evidence>
<keyword evidence="4" id="KW-0964">Secreted</keyword>
<evidence type="ECO:0000256" key="3">
    <source>
        <dbReference type="ARBA" id="ARBA00022473"/>
    </source>
</evidence>
<dbReference type="Pfam" id="PF23782">
    <property type="entry name" value="Tsg_N"/>
    <property type="match status" value="1"/>
</dbReference>
<dbReference type="AlphaFoldDB" id="A0A6G1SFU7"/>
<evidence type="ECO:0000256" key="7">
    <source>
        <dbReference type="SAM" id="SignalP"/>
    </source>
</evidence>
<evidence type="ECO:0000256" key="1">
    <source>
        <dbReference type="ARBA" id="ARBA00004613"/>
    </source>
</evidence>
<feature type="domain" description="Tsg C-terminal" evidence="8">
    <location>
        <begin position="96"/>
        <end position="241"/>
    </location>
</feature>
<dbReference type="GO" id="GO:0030510">
    <property type="term" value="P:regulation of BMP signaling pathway"/>
    <property type="evidence" value="ECO:0007669"/>
    <property type="project" value="TreeGrafter"/>
</dbReference>
<gene>
    <name evidence="10" type="primary">tsg_1</name>
    <name evidence="10" type="ORF">g.7185</name>
</gene>
<dbReference type="Pfam" id="PF04668">
    <property type="entry name" value="Tsg"/>
    <property type="match status" value="1"/>
</dbReference>
<dbReference type="PANTHER" id="PTHR12312:SF16">
    <property type="entry name" value="TWISTED GASTRULATION PROTEIN HOMOLOG 1-A-RELATED"/>
    <property type="match status" value="1"/>
</dbReference>
<reference evidence="10" key="1">
    <citation type="submission" date="2018-10" db="EMBL/GenBank/DDBJ databases">
        <title>Transcriptome assembly of Aceria tosichella (Wheat curl mite) Type 2.</title>
        <authorList>
            <person name="Scully E.D."/>
            <person name="Geib S.M."/>
            <person name="Palmer N.A."/>
            <person name="Gupta A.K."/>
            <person name="Sarath G."/>
            <person name="Tatineni S."/>
        </authorList>
    </citation>
    <scope>NUCLEOTIDE SEQUENCE</scope>
    <source>
        <strain evidence="10">LincolnNE</strain>
    </source>
</reference>
<dbReference type="InterPro" id="IPR057635">
    <property type="entry name" value="Tsg_N"/>
</dbReference>
<organism evidence="10">
    <name type="scientific">Aceria tosichella</name>
    <name type="common">wheat curl mite</name>
    <dbReference type="NCBI Taxonomy" id="561515"/>
    <lineage>
        <taxon>Eukaryota</taxon>
        <taxon>Metazoa</taxon>
        <taxon>Ecdysozoa</taxon>
        <taxon>Arthropoda</taxon>
        <taxon>Chelicerata</taxon>
        <taxon>Arachnida</taxon>
        <taxon>Acari</taxon>
        <taxon>Acariformes</taxon>
        <taxon>Trombidiformes</taxon>
        <taxon>Prostigmata</taxon>
        <taxon>Eupodina</taxon>
        <taxon>Eriophyoidea</taxon>
        <taxon>Eriophyidae</taxon>
        <taxon>Eriophyinae</taxon>
        <taxon>Aceriini</taxon>
        <taxon>Aceria</taxon>
    </lineage>
</organism>
<protein>
    <submittedName>
        <fullName evidence="10">Protein twisted gastrulation</fullName>
    </submittedName>
</protein>
<keyword evidence="5 7" id="KW-0732">Signal</keyword>
<feature type="domain" description="Tsg N-terminal" evidence="9">
    <location>
        <begin position="39"/>
        <end position="94"/>
    </location>
</feature>
<evidence type="ECO:0000256" key="4">
    <source>
        <dbReference type="ARBA" id="ARBA00022525"/>
    </source>
</evidence>
<proteinExistence type="inferred from homology"/>
<evidence type="ECO:0000313" key="10">
    <source>
        <dbReference type="EMBL" id="MDE49037.1"/>
    </source>
</evidence>
<dbReference type="GO" id="GO:0005615">
    <property type="term" value="C:extracellular space"/>
    <property type="evidence" value="ECO:0007669"/>
    <property type="project" value="TreeGrafter"/>
</dbReference>
<evidence type="ECO:0000256" key="5">
    <source>
        <dbReference type="ARBA" id="ARBA00022729"/>
    </source>
</evidence>
<dbReference type="PANTHER" id="PTHR12312">
    <property type="entry name" value="TWISTED GASTRULATION PROTEIN HOMOLOG 1-A-RELATED"/>
    <property type="match status" value="1"/>
</dbReference>
<accession>A0A6G1SFU7</accession>
<evidence type="ECO:0000256" key="6">
    <source>
        <dbReference type="ARBA" id="ARBA00023180"/>
    </source>
</evidence>
<name>A0A6G1SFU7_9ACAR</name>
<sequence>MISLPFNIFYLSLTMTLAVIGQFAAVDATREVRPQQRHCDRDFCDDVVTKCTANRRCSGNFKHVTHRKECVDCLEEKFGKCCGCIDRLCPADEYQTHSSHVGDIADSSYDELFNVLTETDDIHGRWTVANGSSFKLIDHPELGKLRVGLDEKNKRLVLSPSSNEQKLGADYEGDFEEDSNLDSRQPSTCVVAFINKQLGMSQCKRYCRSMGASSFRWFHEGCCECVGKSCIHYGLAQPKCLIDFEL</sequence>
<evidence type="ECO:0000259" key="8">
    <source>
        <dbReference type="Pfam" id="PF04668"/>
    </source>
</evidence>
<comment type="similarity">
    <text evidence="2">Belongs to the twisted gastrulation protein family.</text>
</comment>
<evidence type="ECO:0000259" key="9">
    <source>
        <dbReference type="Pfam" id="PF23782"/>
    </source>
</evidence>
<dbReference type="EMBL" id="GGYP01004266">
    <property type="protein sequence ID" value="MDE49037.1"/>
    <property type="molecule type" value="Transcribed_RNA"/>
</dbReference>